<dbReference type="InterPro" id="IPR029058">
    <property type="entry name" value="AB_hydrolase_fold"/>
</dbReference>
<dbReference type="SUPFAM" id="SSF53474">
    <property type="entry name" value="alpha/beta-Hydrolases"/>
    <property type="match status" value="1"/>
</dbReference>
<keyword evidence="1" id="KW-0378">Hydrolase</keyword>
<reference evidence="1 2" key="1">
    <citation type="submission" date="2024-03" db="EMBL/GenBank/DDBJ databases">
        <title>Novel species of the genus Variovorax.</title>
        <authorList>
            <person name="Liu Q."/>
            <person name="Xin Y.-H."/>
        </authorList>
    </citation>
    <scope>NUCLEOTIDE SEQUENCE [LARGE SCALE GENOMIC DNA]</scope>
    <source>
        <strain evidence="1 2">KACC 18900</strain>
    </source>
</reference>
<dbReference type="Proteomes" id="UP001385892">
    <property type="component" value="Unassembled WGS sequence"/>
</dbReference>
<name>A0ABU8WEK1_9BURK</name>
<organism evidence="1 2">
    <name type="scientific">Variovorax rhizosphaerae</name>
    <dbReference type="NCBI Taxonomy" id="1836200"/>
    <lineage>
        <taxon>Bacteria</taxon>
        <taxon>Pseudomonadati</taxon>
        <taxon>Pseudomonadota</taxon>
        <taxon>Betaproteobacteria</taxon>
        <taxon>Burkholderiales</taxon>
        <taxon>Comamonadaceae</taxon>
        <taxon>Variovorax</taxon>
    </lineage>
</organism>
<accession>A0ABU8WEK1</accession>
<dbReference type="EMBL" id="JBBKZT010000002">
    <property type="protein sequence ID" value="MEJ8845920.1"/>
    <property type="molecule type" value="Genomic_DNA"/>
</dbReference>
<evidence type="ECO:0000313" key="2">
    <source>
        <dbReference type="Proteomes" id="UP001385892"/>
    </source>
</evidence>
<sequence length="380" mass="40174">MNKPAARADLAPAVLTARECGSGPRRDLGPLATVSSRLLRHLAELPVLAIMAGATAASAATGITVLPAPPDSGPVTVFYPTDAAPARYQRGPFVLQLASDAPPLRGNGHLIVISHGSGGSPWPQADLAMTLVDAGFTVAMPEHAGDNFHDMSRVGPPSWEHRPKEVTQAIDAMARDTRFATQLDFQHVGMYGMSAGGHTALTLAGGRWSPARLAQHCEAHLADDFPACVGLATELTGGSLDALRLSIARKVIHHKFDEETAPREWSDPRIAAIVATVPAATTFDMASLAQPRVPLGLVRAGKDEWLKPQWHIDAVRAACKTCTLVADVPTAGHGSTLSPMPPDLPPRAARLINDPPGFDRATLPATYTAITRFFTQNLAP</sequence>
<proteinExistence type="predicted"/>
<gene>
    <name evidence="1" type="ORF">WKW82_04645</name>
</gene>
<dbReference type="InterPro" id="IPR016986">
    <property type="entry name" value="UCP031982_abhydr"/>
</dbReference>
<keyword evidence="2" id="KW-1185">Reference proteome</keyword>
<dbReference type="PIRSF" id="PIRSF031982">
    <property type="entry name" value="UCP031982_abhydr"/>
    <property type="match status" value="1"/>
</dbReference>
<dbReference type="GO" id="GO:0016787">
    <property type="term" value="F:hydrolase activity"/>
    <property type="evidence" value="ECO:0007669"/>
    <property type="project" value="UniProtKB-KW"/>
</dbReference>
<protein>
    <submittedName>
        <fullName evidence="1">Dienelactone hydrolase</fullName>
    </submittedName>
</protein>
<evidence type="ECO:0000313" key="1">
    <source>
        <dbReference type="EMBL" id="MEJ8845920.1"/>
    </source>
</evidence>
<dbReference type="Gene3D" id="3.40.50.1820">
    <property type="entry name" value="alpha/beta hydrolase"/>
    <property type="match status" value="1"/>
</dbReference>
<comment type="caution">
    <text evidence="1">The sequence shown here is derived from an EMBL/GenBank/DDBJ whole genome shotgun (WGS) entry which is preliminary data.</text>
</comment>
<dbReference type="RefSeq" id="WP_340341079.1">
    <property type="nucleotide sequence ID" value="NZ_JBBKZT010000002.1"/>
</dbReference>